<dbReference type="EMBL" id="BARS01003823">
    <property type="protein sequence ID" value="GAF68834.1"/>
    <property type="molecule type" value="Genomic_DNA"/>
</dbReference>
<protein>
    <submittedName>
        <fullName evidence="1">Uncharacterized protein</fullName>
    </submittedName>
</protein>
<proteinExistence type="predicted"/>
<name>X0RJ16_9ZZZZ</name>
<gene>
    <name evidence="1" type="ORF">S01H1_07412</name>
</gene>
<sequence>MRSFVLDNQPLFLTKFALGEMEKVAVFKMNRDPAKWEQEIMGFLHEEHPYLQTFQDIRLHLNRTDPDTGTGVGQLVLNNKVAIPLIIEDFRLQPLDLFWYDGKLNAMTKPSILGALQETGVGKAVEKGIGEIADMSMYSDTQPPHLGRYSYASALSFSLDELNTAMKEMGREGLEYALKTSDPFKKVAAAFAANATEKPIEKEAAVSQYHTAPIAFDRYDPIEKAG</sequence>
<feature type="non-terminal residue" evidence="1">
    <location>
        <position position="226"/>
    </location>
</feature>
<organism evidence="1">
    <name type="scientific">marine sediment metagenome</name>
    <dbReference type="NCBI Taxonomy" id="412755"/>
    <lineage>
        <taxon>unclassified sequences</taxon>
        <taxon>metagenomes</taxon>
        <taxon>ecological metagenomes</taxon>
    </lineage>
</organism>
<accession>X0RJ16</accession>
<dbReference type="AlphaFoldDB" id="X0RJ16"/>
<reference evidence="1" key="1">
    <citation type="journal article" date="2014" name="Front. Microbiol.">
        <title>High frequency of phylogenetically diverse reductive dehalogenase-homologous genes in deep subseafloor sedimentary metagenomes.</title>
        <authorList>
            <person name="Kawai M."/>
            <person name="Futagami T."/>
            <person name="Toyoda A."/>
            <person name="Takaki Y."/>
            <person name="Nishi S."/>
            <person name="Hori S."/>
            <person name="Arai W."/>
            <person name="Tsubouchi T."/>
            <person name="Morono Y."/>
            <person name="Uchiyama I."/>
            <person name="Ito T."/>
            <person name="Fujiyama A."/>
            <person name="Inagaki F."/>
            <person name="Takami H."/>
        </authorList>
    </citation>
    <scope>NUCLEOTIDE SEQUENCE</scope>
    <source>
        <strain evidence="1">Expedition CK06-06</strain>
    </source>
</reference>
<evidence type="ECO:0000313" key="1">
    <source>
        <dbReference type="EMBL" id="GAF68834.1"/>
    </source>
</evidence>
<comment type="caution">
    <text evidence="1">The sequence shown here is derived from an EMBL/GenBank/DDBJ whole genome shotgun (WGS) entry which is preliminary data.</text>
</comment>